<comment type="catalytic activity">
    <reaction evidence="7">
        <text>a 2'-deoxyadenosine in DNA + S-adenosyl-L-methionine = an N(6)-methyl-2'-deoxyadenosine in DNA + S-adenosyl-L-homocysteine + H(+)</text>
        <dbReference type="Rhea" id="RHEA:15197"/>
        <dbReference type="Rhea" id="RHEA-COMP:12418"/>
        <dbReference type="Rhea" id="RHEA-COMP:12419"/>
        <dbReference type="ChEBI" id="CHEBI:15378"/>
        <dbReference type="ChEBI" id="CHEBI:57856"/>
        <dbReference type="ChEBI" id="CHEBI:59789"/>
        <dbReference type="ChEBI" id="CHEBI:90615"/>
        <dbReference type="ChEBI" id="CHEBI:90616"/>
        <dbReference type="EC" id="2.1.1.72"/>
    </reaction>
</comment>
<keyword evidence="6" id="KW-0238">DNA-binding</keyword>
<dbReference type="Pfam" id="PF07669">
    <property type="entry name" value="Eco57I"/>
    <property type="match status" value="1"/>
</dbReference>
<keyword evidence="12" id="KW-0255">Endonuclease</keyword>
<dbReference type="Pfam" id="PF12950">
    <property type="entry name" value="TaqI_C"/>
    <property type="match status" value="1"/>
</dbReference>
<keyword evidence="2" id="KW-0489">Methyltransferase</keyword>
<keyword evidence="4" id="KW-0949">S-adenosyl-L-methionine</keyword>
<evidence type="ECO:0000313" key="12">
    <source>
        <dbReference type="EMBL" id="POY36439.1"/>
    </source>
</evidence>
<evidence type="ECO:0000256" key="1">
    <source>
        <dbReference type="ARBA" id="ARBA00011900"/>
    </source>
</evidence>
<accession>A0A2S5A2A7</accession>
<dbReference type="InterPro" id="IPR050953">
    <property type="entry name" value="N4_N6_ade-DNA_methylase"/>
</dbReference>
<keyword evidence="3" id="KW-0808">Transferase</keyword>
<evidence type="ECO:0000256" key="3">
    <source>
        <dbReference type="ARBA" id="ARBA00022679"/>
    </source>
</evidence>
<dbReference type="AlphaFoldDB" id="A0A2S5A2A7"/>
<dbReference type="EMBL" id="PQVF01000007">
    <property type="protein sequence ID" value="POY36439.1"/>
    <property type="molecule type" value="Genomic_DNA"/>
</dbReference>
<dbReference type="OrthoDB" id="32195at2"/>
<evidence type="ECO:0000313" key="13">
    <source>
        <dbReference type="Proteomes" id="UP000236893"/>
    </source>
</evidence>
<proteinExistence type="predicted"/>
<dbReference type="InterPro" id="IPR025931">
    <property type="entry name" value="TaqI_C"/>
</dbReference>
<dbReference type="RefSeq" id="WP_103789356.1">
    <property type="nucleotide sequence ID" value="NZ_PQVF01000007.1"/>
</dbReference>
<organism evidence="12 13">
    <name type="scientific">Solitalea longa</name>
    <dbReference type="NCBI Taxonomy" id="2079460"/>
    <lineage>
        <taxon>Bacteria</taxon>
        <taxon>Pseudomonadati</taxon>
        <taxon>Bacteroidota</taxon>
        <taxon>Sphingobacteriia</taxon>
        <taxon>Sphingobacteriales</taxon>
        <taxon>Sphingobacteriaceae</taxon>
        <taxon>Solitalea</taxon>
    </lineage>
</organism>
<dbReference type="InterPro" id="IPR056716">
    <property type="entry name" value="DUF7814"/>
</dbReference>
<comment type="caution">
    <text evidence="12">The sequence shown here is derived from an EMBL/GenBank/DDBJ whole genome shotgun (WGS) entry which is preliminary data.</text>
</comment>
<feature type="domain" description="DUF7814" evidence="11">
    <location>
        <begin position="248"/>
        <end position="475"/>
    </location>
</feature>
<dbReference type="InterPro" id="IPR029063">
    <property type="entry name" value="SAM-dependent_MTases_sf"/>
</dbReference>
<dbReference type="GO" id="GO:0009307">
    <property type="term" value="P:DNA restriction-modification system"/>
    <property type="evidence" value="ECO:0007669"/>
    <property type="project" value="UniProtKB-KW"/>
</dbReference>
<keyword evidence="12" id="KW-0540">Nuclease</keyword>
<dbReference type="Gene3D" id="3.40.50.150">
    <property type="entry name" value="Vaccinia Virus protein VP39"/>
    <property type="match status" value="2"/>
</dbReference>
<dbReference type="GO" id="GO:0003677">
    <property type="term" value="F:DNA binding"/>
    <property type="evidence" value="ECO:0007669"/>
    <property type="project" value="UniProtKB-KW"/>
</dbReference>
<sequence length="1253" mass="144987">MNLISDNIILNPRKALNKAFLKVKPNRSEIEKFKANLIHLLDQINEKETEEFHKNLIADFLKNTYYNPDHFVNTKGRNDLVIHNGKDAKSTVGVLIEAKSPTNRAEMLKENNINTKAFQELVLYYLRERITHKNLEIKHLVVTNIYEWFIFDVASFEKHFAQNKPLVKQFTDFEEGRLSGSKTDFFYKEIAGPLIETVAAEIQFTHFDLKEYNKPLRNKDKQDDTKLIALFKLLSPEHLLKLPFTNDSNSLDKRFYSELLHIIGLTETKEGSKKLIERKKVGERNSGSLLENSIKQLDSLDKISRLEKPSQYGDNHQERLFNVGLELVITWVNRILFLKLLEAQLISYHKGDKSYAFLSRTRIRDFDDLNSLFFQVLARKVEDRDEEVIKRFGKVPYLNSSLFEPTELEHLTLFVSNLDDRGMLPTLSNTVLKDLTGTKKTGEISTLEYLFDFLDAYDFAGEGSEEIQEDNKTLINASVLGLIFEKINGYKDGSFFTPGFITMYMCRETIRRAVVQKFNEAKGWKCETIEDLYDKIEDRSEANTIINSLKICDPAVGSGHFLVSALNEIIAIKNDLKVLQDRQGKRLKEYHVEVVNDELVVTDEDGNLFEYNPANKESQRIQETLFHEKQTIIENCLFGVDINPNSVKICRLRLWIELLKNAYYKNELVLETLPNIDINIKCGNSLISRFALDADLKQALKKSKWNVEMYRTAVKTYRNAESKEQKREMERLIETIKGDFRSEINKNDPKILKLYKLKGELVTLTTQTGLFELGKKEKAVWNKKVSALTAETDKLEAAVEEIKNNKIYENAFEWRFEFPEVLNDEGDFVGFDVVIGNPPYIRQEEIKDQKGFLQGNYKTYSGTADLYVFFVEKGFDVLKATGQFTYIMPNKWMQTGYGKPLRNFLLNHSLTQITDFGDLQVFDEATTYPCIIHLRKAPSINSFVVANVETLKHQLQFADYVNDISFESPQNKLTEDTWVLSGSEHLQLLEKLQSKFSFLESYVGGNSYRGVLTGLTEAFVIDEETRERIIKEDPFSAEIIKPVLRGRDIKPWFATSDGVWLISTFPNLNLDIENYPGIKNHLMSFGKERLEQSGNNGSRKKTSNKWFETQDSIAYWSEFLKPKIMYQKFQVKPCFIYDEQGLYCNDSMWIMPTDDKVLLGILNSKIGWYLTTKYCTAIQNGCQLIWKYFSQIPIAKGSEDQREILIEKVTQILSIKKTDPIADTSDLEKEIDQLVYELYELTEEEIKLVEGGE</sequence>
<evidence type="ECO:0000259" key="10">
    <source>
        <dbReference type="Pfam" id="PF23653"/>
    </source>
</evidence>
<evidence type="ECO:0000256" key="6">
    <source>
        <dbReference type="ARBA" id="ARBA00023125"/>
    </source>
</evidence>
<dbReference type="EC" id="2.1.1.72" evidence="1"/>
<evidence type="ECO:0000259" key="8">
    <source>
        <dbReference type="Pfam" id="PF07669"/>
    </source>
</evidence>
<feature type="domain" description="Type II methyltransferase M.TaqI-like" evidence="8">
    <location>
        <begin position="635"/>
        <end position="922"/>
    </location>
</feature>
<gene>
    <name evidence="12" type="ORF">C3K47_11900</name>
</gene>
<dbReference type="GO" id="GO:0009007">
    <property type="term" value="F:site-specific DNA-methyltransferase (adenine-specific) activity"/>
    <property type="evidence" value="ECO:0007669"/>
    <property type="project" value="UniProtKB-EC"/>
</dbReference>
<dbReference type="InterPro" id="IPR055573">
    <property type="entry name" value="DUF7149"/>
</dbReference>
<dbReference type="SUPFAM" id="SSF53335">
    <property type="entry name" value="S-adenosyl-L-methionine-dependent methyltransferases"/>
    <property type="match status" value="1"/>
</dbReference>
<name>A0A2S5A2A7_9SPHI</name>
<feature type="domain" description="DUF7149" evidence="10">
    <location>
        <begin position="11"/>
        <end position="247"/>
    </location>
</feature>
<evidence type="ECO:0000259" key="9">
    <source>
        <dbReference type="Pfam" id="PF12950"/>
    </source>
</evidence>
<dbReference type="InterPro" id="IPR002052">
    <property type="entry name" value="DNA_methylase_N6_adenine_CS"/>
</dbReference>
<feature type="domain" description="TaqI-like C-terminal specificity" evidence="9">
    <location>
        <begin position="1043"/>
        <end position="1194"/>
    </location>
</feature>
<dbReference type="InterPro" id="IPR011639">
    <property type="entry name" value="MethylTrfase_TaqI-like_dom"/>
</dbReference>
<evidence type="ECO:0000256" key="5">
    <source>
        <dbReference type="ARBA" id="ARBA00022747"/>
    </source>
</evidence>
<dbReference type="Proteomes" id="UP000236893">
    <property type="component" value="Unassembled WGS sequence"/>
</dbReference>
<dbReference type="Pfam" id="PF23653">
    <property type="entry name" value="DUF7149"/>
    <property type="match status" value="1"/>
</dbReference>
<protein>
    <recommendedName>
        <fullName evidence="1">site-specific DNA-methyltransferase (adenine-specific)</fullName>
        <ecNumber evidence="1">2.1.1.72</ecNumber>
    </recommendedName>
</protein>
<evidence type="ECO:0000256" key="7">
    <source>
        <dbReference type="ARBA" id="ARBA00047942"/>
    </source>
</evidence>
<keyword evidence="12" id="KW-0378">Hydrolase</keyword>
<dbReference type="PROSITE" id="PS00092">
    <property type="entry name" value="N6_MTASE"/>
    <property type="match status" value="1"/>
</dbReference>
<dbReference type="PRINTS" id="PR00507">
    <property type="entry name" value="N12N6MTFRASE"/>
</dbReference>
<evidence type="ECO:0000256" key="4">
    <source>
        <dbReference type="ARBA" id="ARBA00022691"/>
    </source>
</evidence>
<dbReference type="PANTHER" id="PTHR33841:SF1">
    <property type="entry name" value="DNA METHYLTRANSFERASE A"/>
    <property type="match status" value="1"/>
</dbReference>
<evidence type="ECO:0000256" key="2">
    <source>
        <dbReference type="ARBA" id="ARBA00022603"/>
    </source>
</evidence>
<dbReference type="GO" id="GO:0004519">
    <property type="term" value="F:endonuclease activity"/>
    <property type="evidence" value="ECO:0007669"/>
    <property type="project" value="UniProtKB-KW"/>
</dbReference>
<evidence type="ECO:0000259" key="11">
    <source>
        <dbReference type="Pfam" id="PF25120"/>
    </source>
</evidence>
<keyword evidence="13" id="KW-1185">Reference proteome</keyword>
<dbReference type="GO" id="GO:0032259">
    <property type="term" value="P:methylation"/>
    <property type="evidence" value="ECO:0007669"/>
    <property type="project" value="UniProtKB-KW"/>
</dbReference>
<dbReference type="Pfam" id="PF25120">
    <property type="entry name" value="DUF7814"/>
    <property type="match status" value="1"/>
</dbReference>
<dbReference type="PANTHER" id="PTHR33841">
    <property type="entry name" value="DNA METHYLTRANSFERASE YEEA-RELATED"/>
    <property type="match status" value="1"/>
</dbReference>
<reference evidence="12 13" key="1">
    <citation type="submission" date="2018-01" db="EMBL/GenBank/DDBJ databases">
        <authorList>
            <person name="Gaut B.S."/>
            <person name="Morton B.R."/>
            <person name="Clegg M.T."/>
            <person name="Duvall M.R."/>
        </authorList>
    </citation>
    <scope>NUCLEOTIDE SEQUENCE [LARGE SCALE GENOMIC DNA]</scope>
    <source>
        <strain evidence="12 13">HR-AV</strain>
    </source>
</reference>
<keyword evidence="5" id="KW-0680">Restriction system</keyword>